<feature type="transmembrane region" description="Helical" evidence="6">
    <location>
        <begin position="89"/>
        <end position="106"/>
    </location>
</feature>
<keyword evidence="5 6" id="KW-0472">Membrane</keyword>
<feature type="domain" description="Major facilitator superfamily (MFS) profile" evidence="7">
    <location>
        <begin position="23"/>
        <end position="418"/>
    </location>
</feature>
<evidence type="ECO:0000313" key="8">
    <source>
        <dbReference type="EMBL" id="SVA84102.1"/>
    </source>
</evidence>
<protein>
    <recommendedName>
        <fullName evidence="7">Major facilitator superfamily (MFS) profile domain-containing protein</fullName>
    </recommendedName>
</protein>
<dbReference type="PANTHER" id="PTHR43124:SF3">
    <property type="entry name" value="CHLORAMPHENICOL EFFLUX PUMP RV0191"/>
    <property type="match status" value="1"/>
</dbReference>
<dbReference type="GO" id="GO:0005886">
    <property type="term" value="C:plasma membrane"/>
    <property type="evidence" value="ECO:0007669"/>
    <property type="project" value="UniProtKB-SubCell"/>
</dbReference>
<feature type="transmembrane region" description="Helical" evidence="6">
    <location>
        <begin position="21"/>
        <end position="42"/>
    </location>
</feature>
<evidence type="ECO:0000256" key="1">
    <source>
        <dbReference type="ARBA" id="ARBA00004651"/>
    </source>
</evidence>
<accession>A0A381Z5E9</accession>
<dbReference type="AlphaFoldDB" id="A0A381Z5E9"/>
<dbReference type="InterPro" id="IPR020846">
    <property type="entry name" value="MFS_dom"/>
</dbReference>
<evidence type="ECO:0000256" key="4">
    <source>
        <dbReference type="ARBA" id="ARBA00022989"/>
    </source>
</evidence>
<feature type="transmembrane region" description="Helical" evidence="6">
    <location>
        <begin position="330"/>
        <end position="352"/>
    </location>
</feature>
<feature type="transmembrane region" description="Helical" evidence="6">
    <location>
        <begin position="275"/>
        <end position="294"/>
    </location>
</feature>
<keyword evidence="3 6" id="KW-0812">Transmembrane</keyword>
<dbReference type="Gene3D" id="1.20.1250.20">
    <property type="entry name" value="MFS general substrate transporter like domains"/>
    <property type="match status" value="2"/>
</dbReference>
<dbReference type="InterPro" id="IPR011701">
    <property type="entry name" value="MFS"/>
</dbReference>
<feature type="transmembrane region" description="Helical" evidence="6">
    <location>
        <begin position="241"/>
        <end position="263"/>
    </location>
</feature>
<dbReference type="PROSITE" id="PS50850">
    <property type="entry name" value="MFS"/>
    <property type="match status" value="1"/>
</dbReference>
<feature type="transmembrane region" description="Helical" evidence="6">
    <location>
        <begin position="373"/>
        <end position="390"/>
    </location>
</feature>
<evidence type="ECO:0000256" key="2">
    <source>
        <dbReference type="ARBA" id="ARBA00022475"/>
    </source>
</evidence>
<dbReference type="EMBL" id="UINC01019903">
    <property type="protein sequence ID" value="SVA84102.1"/>
    <property type="molecule type" value="Genomic_DNA"/>
</dbReference>
<dbReference type="GO" id="GO:0022857">
    <property type="term" value="F:transmembrane transporter activity"/>
    <property type="evidence" value="ECO:0007669"/>
    <property type="project" value="InterPro"/>
</dbReference>
<sequence>MKNLAKNIYRWHPYPPFFYGWIVLGTASIGALIATSVAQTVFGGVQDLIAGEIGWDRRTIALAATLGTWTSGLTMPFIGKLVDKFGPRWMMFFASLLVGFGIIYFSSSQSLWQFFTAYIVVRAIAGPNLQNLIPRTVAVNFFEKKRNFAMGITALNRIIGESINIQIITGIATAYSWRTAYKVIGLVSIPLSLPILLLMRHKPEDVGQLPDGAVSTTLDKADPRISEQTWAVSRIMSLPSFWFIMIGEFVAVTSTSMTLFQVVPFLTDEGMSQSAAAGALTLGNVLGGLSVPVWGYLTDRFTTKKIAICVLILAILPSILFTVIDVPTYGFALVVLWTTITSLIFVLGSMMLGTVFNRASFGTVTGLTGPTRTAAMGLGPSVGAFAVAWIDSYMPIFLATAIGYFCVIFLYYNVRTENSRR</sequence>
<evidence type="ECO:0000256" key="6">
    <source>
        <dbReference type="SAM" id="Phobius"/>
    </source>
</evidence>
<dbReference type="SUPFAM" id="SSF103473">
    <property type="entry name" value="MFS general substrate transporter"/>
    <property type="match status" value="1"/>
</dbReference>
<keyword evidence="4 6" id="KW-1133">Transmembrane helix</keyword>
<feature type="transmembrane region" description="Helical" evidence="6">
    <location>
        <begin position="396"/>
        <end position="414"/>
    </location>
</feature>
<gene>
    <name evidence="8" type="ORF">METZ01_LOCUS136956</name>
</gene>
<feature type="transmembrane region" description="Helical" evidence="6">
    <location>
        <begin position="306"/>
        <end position="324"/>
    </location>
</feature>
<dbReference type="InterPro" id="IPR036259">
    <property type="entry name" value="MFS_trans_sf"/>
</dbReference>
<dbReference type="InterPro" id="IPR050189">
    <property type="entry name" value="MFS_Efflux_Transporters"/>
</dbReference>
<evidence type="ECO:0000256" key="3">
    <source>
        <dbReference type="ARBA" id="ARBA00022692"/>
    </source>
</evidence>
<evidence type="ECO:0000259" key="7">
    <source>
        <dbReference type="PROSITE" id="PS50850"/>
    </source>
</evidence>
<evidence type="ECO:0000256" key="5">
    <source>
        <dbReference type="ARBA" id="ARBA00023136"/>
    </source>
</evidence>
<proteinExistence type="predicted"/>
<dbReference type="Pfam" id="PF07690">
    <property type="entry name" value="MFS_1"/>
    <property type="match status" value="1"/>
</dbReference>
<name>A0A381Z5E9_9ZZZZ</name>
<dbReference type="PANTHER" id="PTHR43124">
    <property type="entry name" value="PURINE EFFLUX PUMP PBUE"/>
    <property type="match status" value="1"/>
</dbReference>
<comment type="subcellular location">
    <subcellularLocation>
        <location evidence="1">Cell membrane</location>
        <topology evidence="1">Multi-pass membrane protein</topology>
    </subcellularLocation>
</comment>
<reference evidence="8" key="1">
    <citation type="submission" date="2018-05" db="EMBL/GenBank/DDBJ databases">
        <authorList>
            <person name="Lanie J.A."/>
            <person name="Ng W.-L."/>
            <person name="Kazmierczak K.M."/>
            <person name="Andrzejewski T.M."/>
            <person name="Davidsen T.M."/>
            <person name="Wayne K.J."/>
            <person name="Tettelin H."/>
            <person name="Glass J.I."/>
            <person name="Rusch D."/>
            <person name="Podicherti R."/>
            <person name="Tsui H.-C.T."/>
            <person name="Winkler M.E."/>
        </authorList>
    </citation>
    <scope>NUCLEOTIDE SEQUENCE</scope>
</reference>
<keyword evidence="2" id="KW-1003">Cell membrane</keyword>
<organism evidence="8">
    <name type="scientific">marine metagenome</name>
    <dbReference type="NCBI Taxonomy" id="408172"/>
    <lineage>
        <taxon>unclassified sequences</taxon>
        <taxon>metagenomes</taxon>
        <taxon>ecological metagenomes</taxon>
    </lineage>
</organism>